<keyword evidence="3" id="KW-1185">Reference proteome</keyword>
<dbReference type="CDD" id="cd00303">
    <property type="entry name" value="retropepsin_like"/>
    <property type="match status" value="1"/>
</dbReference>
<name>A0AA39R9M9_9LECA</name>
<protein>
    <submittedName>
        <fullName evidence="2">Uncharacterized protein</fullName>
    </submittedName>
</protein>
<sequence length="358" mass="39930">MVSKRKQLPMIIGGKEIKAQHDSGAERANFIDCDLASKLKLRLRNQKGDCKRFSMGNGKIVKALGRVKAVCAFAKEPQTKIKSKFYVFDELASPLIMGSQFLEKTKTLSDHVHRLEDCMPSPGVLPMVNLIGSTQHAKRRFTAHIDHRLTLINADSGSDLDLMSSTYVRAHDYQLDRRRRCRKRVRFADKTVAETIGQVQATLTLGDGSTYLKTFDVLPNLTSEVLLGQFTLEEINAFTFHRNSFVDVFAGERYLELSVLGYLGSVNEFLACKLKRVHGRKGQMQKQASLAKQQDDDLMEALHAQDAEAERLHLQNEGSAATTMIQERAEGNGSGSEPVQEDQAAPQRRSSTTNNTSA</sequence>
<evidence type="ECO:0000256" key="1">
    <source>
        <dbReference type="SAM" id="MobiDB-lite"/>
    </source>
</evidence>
<feature type="compositionally biased region" description="Polar residues" evidence="1">
    <location>
        <begin position="316"/>
        <end position="325"/>
    </location>
</feature>
<evidence type="ECO:0000313" key="2">
    <source>
        <dbReference type="EMBL" id="KAK0516159.1"/>
    </source>
</evidence>
<proteinExistence type="predicted"/>
<evidence type="ECO:0000313" key="3">
    <source>
        <dbReference type="Proteomes" id="UP001166286"/>
    </source>
</evidence>
<dbReference type="EMBL" id="JAFEKC020000002">
    <property type="protein sequence ID" value="KAK0516159.1"/>
    <property type="molecule type" value="Genomic_DNA"/>
</dbReference>
<accession>A0AA39R9M9</accession>
<reference evidence="2" key="1">
    <citation type="submission" date="2023-03" db="EMBL/GenBank/DDBJ databases">
        <title>Complete genome of Cladonia borealis.</title>
        <authorList>
            <person name="Park H."/>
        </authorList>
    </citation>
    <scope>NUCLEOTIDE SEQUENCE</scope>
    <source>
        <strain evidence="2">ANT050790</strain>
    </source>
</reference>
<feature type="region of interest" description="Disordered" evidence="1">
    <location>
        <begin position="314"/>
        <end position="358"/>
    </location>
</feature>
<dbReference type="AlphaFoldDB" id="A0AA39R9M9"/>
<dbReference type="Proteomes" id="UP001166286">
    <property type="component" value="Unassembled WGS sequence"/>
</dbReference>
<feature type="compositionally biased region" description="Polar residues" evidence="1">
    <location>
        <begin position="348"/>
        <end position="358"/>
    </location>
</feature>
<dbReference type="InterPro" id="IPR021109">
    <property type="entry name" value="Peptidase_aspartic_dom_sf"/>
</dbReference>
<organism evidence="2 3">
    <name type="scientific">Cladonia borealis</name>
    <dbReference type="NCBI Taxonomy" id="184061"/>
    <lineage>
        <taxon>Eukaryota</taxon>
        <taxon>Fungi</taxon>
        <taxon>Dikarya</taxon>
        <taxon>Ascomycota</taxon>
        <taxon>Pezizomycotina</taxon>
        <taxon>Lecanoromycetes</taxon>
        <taxon>OSLEUM clade</taxon>
        <taxon>Lecanoromycetidae</taxon>
        <taxon>Lecanorales</taxon>
        <taxon>Lecanorineae</taxon>
        <taxon>Cladoniaceae</taxon>
        <taxon>Cladonia</taxon>
    </lineage>
</organism>
<comment type="caution">
    <text evidence="2">The sequence shown here is derived from an EMBL/GenBank/DDBJ whole genome shotgun (WGS) entry which is preliminary data.</text>
</comment>
<gene>
    <name evidence="2" type="ORF">JMJ35_000762</name>
</gene>
<dbReference type="Gene3D" id="2.40.70.10">
    <property type="entry name" value="Acid Proteases"/>
    <property type="match status" value="1"/>
</dbReference>